<comment type="function">
    <text evidence="13">Required for the formation of a threonylcarbamoyl group on adenosine at position 37 (t(6)A37) in tRNAs that read codons beginning with adenine.</text>
</comment>
<keyword evidence="9 13" id="KW-0547">Nucleotide-binding</keyword>
<comment type="similarity">
    <text evidence="2 13">Belongs to the SUA5 family.</text>
</comment>
<dbReference type="InterPro" id="IPR010923">
    <property type="entry name" value="T(6)A37_SUA5"/>
</dbReference>
<evidence type="ECO:0000259" key="14">
    <source>
        <dbReference type="PROSITE" id="PS51163"/>
    </source>
</evidence>
<gene>
    <name evidence="15" type="ORF">QBE54_02550</name>
</gene>
<organism evidence="15 16">
    <name type="scientific">Thermatribacter velox</name>
    <dbReference type="NCBI Taxonomy" id="3039681"/>
    <lineage>
        <taxon>Bacteria</taxon>
        <taxon>Pseudomonadati</taxon>
        <taxon>Atribacterota</taxon>
        <taxon>Atribacteria</taxon>
        <taxon>Atribacterales</taxon>
        <taxon>Thermatribacteraceae</taxon>
        <taxon>Thermatribacter</taxon>
    </lineage>
</organism>
<dbReference type="Gene3D" id="3.90.870.10">
    <property type="entry name" value="DHBP synthase"/>
    <property type="match status" value="1"/>
</dbReference>
<reference evidence="15 16" key="1">
    <citation type="submission" date="2023-03" db="EMBL/GenBank/DDBJ databases">
        <title>Novel Species.</title>
        <authorList>
            <person name="Ma S."/>
        </authorList>
    </citation>
    <scope>NUCLEOTIDE SEQUENCE [LARGE SCALE GENOMIC DNA]</scope>
    <source>
        <strain evidence="15 16">B11</strain>
    </source>
</reference>
<feature type="domain" description="YrdC-like" evidence="14">
    <location>
        <begin position="9"/>
        <end position="195"/>
    </location>
</feature>
<name>A0ABZ2YE71_9BACT</name>
<keyword evidence="6 13" id="KW-0808">Transferase</keyword>
<dbReference type="PANTHER" id="PTHR17490:SF16">
    <property type="entry name" value="THREONYLCARBAMOYL-AMP SYNTHASE"/>
    <property type="match status" value="1"/>
</dbReference>
<evidence type="ECO:0000256" key="7">
    <source>
        <dbReference type="ARBA" id="ARBA00022694"/>
    </source>
</evidence>
<evidence type="ECO:0000313" key="16">
    <source>
        <dbReference type="Proteomes" id="UP001461341"/>
    </source>
</evidence>
<dbReference type="GO" id="GO:0061710">
    <property type="term" value="F:L-threonylcarbamoyladenylate synthase"/>
    <property type="evidence" value="ECO:0007669"/>
    <property type="project" value="UniProtKB-EC"/>
</dbReference>
<keyword evidence="10 13" id="KW-0067">ATP-binding</keyword>
<keyword evidence="8 13" id="KW-0548">Nucleotidyltransferase</keyword>
<keyword evidence="7 13" id="KW-0819">tRNA processing</keyword>
<dbReference type="PIRSF" id="PIRSF004930">
    <property type="entry name" value="Tln_factor_SUA5"/>
    <property type="match status" value="1"/>
</dbReference>
<evidence type="ECO:0000256" key="10">
    <source>
        <dbReference type="ARBA" id="ARBA00022840"/>
    </source>
</evidence>
<dbReference type="InterPro" id="IPR005145">
    <property type="entry name" value="Sua5_C"/>
</dbReference>
<comment type="subcellular location">
    <subcellularLocation>
        <location evidence="1 13">Cytoplasm</location>
    </subcellularLocation>
</comment>
<dbReference type="InterPro" id="IPR017945">
    <property type="entry name" value="DHBP_synth_RibB-like_a/b_dom"/>
</dbReference>
<evidence type="ECO:0000256" key="6">
    <source>
        <dbReference type="ARBA" id="ARBA00022679"/>
    </source>
</evidence>
<dbReference type="EMBL" id="CP121689">
    <property type="protein sequence ID" value="WZL76633.1"/>
    <property type="molecule type" value="Genomic_DNA"/>
</dbReference>
<dbReference type="RefSeq" id="WP_369018797.1">
    <property type="nucleotide sequence ID" value="NZ_CP121689.1"/>
</dbReference>
<protein>
    <recommendedName>
        <fullName evidence="4 13">Threonylcarbamoyl-AMP synthase</fullName>
        <shortName evidence="13">TC-AMP synthase</shortName>
        <ecNumber evidence="3 13">2.7.7.87</ecNumber>
    </recommendedName>
    <alternativeName>
        <fullName evidence="11 13">L-threonylcarbamoyladenylate synthase</fullName>
    </alternativeName>
</protein>
<sequence>MGKVIPATEENIKLGAKLLAEGKLVAFPTETVYGLGAVFCLERAVARIFEAKKRPFFDPLIVHVASKEKVSLLWREVPHEVEVLLSHFWPGPLTLVLPRKETVPDIVTAGLDTVAVRMPAHPVALKLIKYCGFPVAAPSANLFGHVSPTRAEDVKEDLGDEVDLILDGGVTSVGVESTILLFKEGDFYLLRPGGVAVELIEELLGRKIILRKGFAGPALAPGMLKTHYAPRVPLYIFEGAVEELGKVNLEGVFVLSPFPLSFFGDKVFVLSEKEDLREVAFRLFAALRELERRRAKKALAIPVPEAGLGRAIMDRLRKASRGVARVVDGKLVFVEKVR</sequence>
<dbReference type="InterPro" id="IPR050156">
    <property type="entry name" value="TC-AMP_synthase_SUA5"/>
</dbReference>
<evidence type="ECO:0000256" key="9">
    <source>
        <dbReference type="ARBA" id="ARBA00022741"/>
    </source>
</evidence>
<evidence type="ECO:0000256" key="3">
    <source>
        <dbReference type="ARBA" id="ARBA00012584"/>
    </source>
</evidence>
<dbReference type="PROSITE" id="PS51163">
    <property type="entry name" value="YRDC"/>
    <property type="match status" value="1"/>
</dbReference>
<dbReference type="PANTHER" id="PTHR17490">
    <property type="entry name" value="SUA5"/>
    <property type="match status" value="1"/>
</dbReference>
<accession>A0ABZ2YE71</accession>
<dbReference type="Pfam" id="PF01300">
    <property type="entry name" value="Sua5_yciO_yrdC"/>
    <property type="match status" value="1"/>
</dbReference>
<dbReference type="SUPFAM" id="SSF55821">
    <property type="entry name" value="YrdC/RibB"/>
    <property type="match status" value="1"/>
</dbReference>
<evidence type="ECO:0000256" key="11">
    <source>
        <dbReference type="ARBA" id="ARBA00029774"/>
    </source>
</evidence>
<evidence type="ECO:0000256" key="2">
    <source>
        <dbReference type="ARBA" id="ARBA00007663"/>
    </source>
</evidence>
<dbReference type="Gene3D" id="3.40.50.11030">
    <property type="entry name" value="Threonylcarbamoyl-AMP synthase, C-terminal domain"/>
    <property type="match status" value="1"/>
</dbReference>
<keyword evidence="5 13" id="KW-0963">Cytoplasm</keyword>
<evidence type="ECO:0000256" key="12">
    <source>
        <dbReference type="ARBA" id="ARBA00048366"/>
    </source>
</evidence>
<evidence type="ECO:0000256" key="8">
    <source>
        <dbReference type="ARBA" id="ARBA00022695"/>
    </source>
</evidence>
<proteinExistence type="inferred from homology"/>
<dbReference type="Pfam" id="PF03481">
    <property type="entry name" value="Sua5_C"/>
    <property type="match status" value="1"/>
</dbReference>
<evidence type="ECO:0000256" key="1">
    <source>
        <dbReference type="ARBA" id="ARBA00004496"/>
    </source>
</evidence>
<dbReference type="InterPro" id="IPR006070">
    <property type="entry name" value="Sua5-like_dom"/>
</dbReference>
<evidence type="ECO:0000256" key="4">
    <source>
        <dbReference type="ARBA" id="ARBA00015492"/>
    </source>
</evidence>
<keyword evidence="16" id="KW-1185">Reference proteome</keyword>
<evidence type="ECO:0000256" key="5">
    <source>
        <dbReference type="ARBA" id="ARBA00022490"/>
    </source>
</evidence>
<dbReference type="Proteomes" id="UP001461341">
    <property type="component" value="Chromosome"/>
</dbReference>
<evidence type="ECO:0000256" key="13">
    <source>
        <dbReference type="PIRNR" id="PIRNR004930"/>
    </source>
</evidence>
<dbReference type="EC" id="2.7.7.87" evidence="3 13"/>
<dbReference type="NCBIfam" id="TIGR00057">
    <property type="entry name" value="L-threonylcarbamoyladenylate synthase"/>
    <property type="match status" value="1"/>
</dbReference>
<comment type="catalytic activity">
    <reaction evidence="12 13">
        <text>L-threonine + hydrogencarbonate + ATP = L-threonylcarbamoyladenylate + diphosphate + H2O</text>
        <dbReference type="Rhea" id="RHEA:36407"/>
        <dbReference type="ChEBI" id="CHEBI:15377"/>
        <dbReference type="ChEBI" id="CHEBI:17544"/>
        <dbReference type="ChEBI" id="CHEBI:30616"/>
        <dbReference type="ChEBI" id="CHEBI:33019"/>
        <dbReference type="ChEBI" id="CHEBI:57926"/>
        <dbReference type="ChEBI" id="CHEBI:73682"/>
        <dbReference type="EC" id="2.7.7.87"/>
    </reaction>
</comment>
<evidence type="ECO:0000313" key="15">
    <source>
        <dbReference type="EMBL" id="WZL76633.1"/>
    </source>
</evidence>
<dbReference type="InterPro" id="IPR038385">
    <property type="entry name" value="Sua5/YwlC_C"/>
</dbReference>